<accession>K3XAX4</accession>
<keyword evidence="3" id="KW-1185">Reference proteome</keyword>
<reference evidence="2" key="3">
    <citation type="submission" date="2015-02" db="UniProtKB">
        <authorList>
            <consortium name="EnsemblProtists"/>
        </authorList>
    </citation>
    <scope>IDENTIFICATION</scope>
    <source>
        <strain evidence="2">DAOM BR144</strain>
    </source>
</reference>
<reference evidence="3" key="2">
    <citation type="submission" date="2010-04" db="EMBL/GenBank/DDBJ databases">
        <authorList>
            <person name="Buell R."/>
            <person name="Hamilton J."/>
            <person name="Hostetler J."/>
        </authorList>
    </citation>
    <scope>NUCLEOTIDE SEQUENCE [LARGE SCALE GENOMIC DNA]</scope>
    <source>
        <strain evidence="3">DAOM:BR144</strain>
    </source>
</reference>
<dbReference type="InParanoid" id="K3XAX4"/>
<feature type="compositionally biased region" description="Pro residues" evidence="1">
    <location>
        <begin position="290"/>
        <end position="304"/>
    </location>
</feature>
<organism evidence="2 3">
    <name type="scientific">Globisporangium ultimum (strain ATCC 200006 / CBS 805.95 / DAOM BR144)</name>
    <name type="common">Pythium ultimum</name>
    <dbReference type="NCBI Taxonomy" id="431595"/>
    <lineage>
        <taxon>Eukaryota</taxon>
        <taxon>Sar</taxon>
        <taxon>Stramenopiles</taxon>
        <taxon>Oomycota</taxon>
        <taxon>Peronosporomycetes</taxon>
        <taxon>Pythiales</taxon>
        <taxon>Pythiaceae</taxon>
        <taxon>Globisporangium</taxon>
    </lineage>
</organism>
<dbReference type="EMBL" id="GL376565">
    <property type="status" value="NOT_ANNOTATED_CDS"/>
    <property type="molecule type" value="Genomic_DNA"/>
</dbReference>
<feature type="compositionally biased region" description="Low complexity" evidence="1">
    <location>
        <begin position="231"/>
        <end position="254"/>
    </location>
</feature>
<feature type="compositionally biased region" description="Pro residues" evidence="1">
    <location>
        <begin position="200"/>
        <end position="210"/>
    </location>
</feature>
<protein>
    <recommendedName>
        <fullName evidence="4">Spen paralogue and orthologue SPOC C-terminal domain-containing protein</fullName>
    </recommendedName>
</protein>
<name>K3XAX4_GLOUD</name>
<evidence type="ECO:0000313" key="2">
    <source>
        <dbReference type="EnsemblProtists" id="PYU1_T014373"/>
    </source>
</evidence>
<proteinExistence type="predicted"/>
<dbReference type="STRING" id="431595.K3XAX4"/>
<dbReference type="HOGENOM" id="CLU_536944_0_0_1"/>
<dbReference type="Proteomes" id="UP000019132">
    <property type="component" value="Unassembled WGS sequence"/>
</dbReference>
<evidence type="ECO:0000256" key="1">
    <source>
        <dbReference type="SAM" id="MobiDB-lite"/>
    </source>
</evidence>
<evidence type="ECO:0008006" key="4">
    <source>
        <dbReference type="Google" id="ProtNLM"/>
    </source>
</evidence>
<feature type="compositionally biased region" description="Low complexity" evidence="1">
    <location>
        <begin position="266"/>
        <end position="285"/>
    </location>
</feature>
<reference evidence="3" key="1">
    <citation type="journal article" date="2010" name="Genome Biol.">
        <title>Genome sequence of the necrotrophic plant pathogen Pythium ultimum reveals original pathogenicity mechanisms and effector repertoire.</title>
        <authorList>
            <person name="Levesque C.A."/>
            <person name="Brouwer H."/>
            <person name="Cano L."/>
            <person name="Hamilton J.P."/>
            <person name="Holt C."/>
            <person name="Huitema E."/>
            <person name="Raffaele S."/>
            <person name="Robideau G.P."/>
            <person name="Thines M."/>
            <person name="Win J."/>
            <person name="Zerillo M.M."/>
            <person name="Beakes G.W."/>
            <person name="Boore J.L."/>
            <person name="Busam D."/>
            <person name="Dumas B."/>
            <person name="Ferriera S."/>
            <person name="Fuerstenberg S.I."/>
            <person name="Gachon C.M."/>
            <person name="Gaulin E."/>
            <person name="Govers F."/>
            <person name="Grenville-Briggs L."/>
            <person name="Horner N."/>
            <person name="Hostetler J."/>
            <person name="Jiang R.H."/>
            <person name="Johnson J."/>
            <person name="Krajaejun T."/>
            <person name="Lin H."/>
            <person name="Meijer H.J."/>
            <person name="Moore B."/>
            <person name="Morris P."/>
            <person name="Phuntmart V."/>
            <person name="Puiu D."/>
            <person name="Shetty J."/>
            <person name="Stajich J.E."/>
            <person name="Tripathy S."/>
            <person name="Wawra S."/>
            <person name="van West P."/>
            <person name="Whitty B.R."/>
            <person name="Coutinho P.M."/>
            <person name="Henrissat B."/>
            <person name="Martin F."/>
            <person name="Thomas P.D."/>
            <person name="Tyler B.M."/>
            <person name="De Vries R.P."/>
            <person name="Kamoun S."/>
            <person name="Yandell M."/>
            <person name="Tisserat N."/>
            <person name="Buell C.R."/>
        </authorList>
    </citation>
    <scope>NUCLEOTIDE SEQUENCE</scope>
    <source>
        <strain evidence="3">DAOM:BR144</strain>
    </source>
</reference>
<dbReference type="AlphaFoldDB" id="K3XAX4"/>
<feature type="compositionally biased region" description="Basic and acidic residues" evidence="1">
    <location>
        <begin position="333"/>
        <end position="348"/>
    </location>
</feature>
<sequence length="508" mass="55385">MTSYRMDTQMAMGLLQMDAVEVAAAVLHATDLLSEDHSPTSRRHEAHRLRSMNLLAAMIDHHRLAMVAHLATEDGLHHLDAEMAVTLVAVQVQVVVQAQVEDLCHQISVAAARHAECRTMVMAGRHQVPDAVVAEVRREMDLGSDLAALHADGALRALVLEGRSPPRDDRFGGPGRRMSPPRFGGGRPGSPPRFGGGRPGSPPRGRPGSPPRFGGGRPGSPPRFGHGPGRPGSSPRFGPGHGRPGSPSRFGPGRNMSPPRDDRFNGFGRSGSPPRFGGRPGSPSRDGFRRPPPPFFDNRGPPPLMMNGGGNMPPGGMFPPRGRSRSRSRSRPRSRDGPEMRKRDRSWERNAPPGMHQPGAAYPMYNAPTRTLFTPAMGEWQVELKRSGKAKCRCRGAATGLPSPVQLPLTLDVVQLPHLAKFQEFLMLDKRELKRVVYELLPETMSDKIGYDEFREYLIRGRNGAPRAGATVEMDALGFKVFILPPGMAARSLGYKGDQMIAVLRKKV</sequence>
<dbReference type="VEuPathDB" id="FungiDB:PYU1_G014343"/>
<feature type="region of interest" description="Disordered" evidence="1">
    <location>
        <begin position="160"/>
        <end position="361"/>
    </location>
</feature>
<feature type="compositionally biased region" description="Basic residues" evidence="1">
    <location>
        <begin position="322"/>
        <end position="332"/>
    </location>
</feature>
<dbReference type="eggNOG" id="ENOG502S2EU">
    <property type="taxonomic scope" value="Eukaryota"/>
</dbReference>
<feature type="compositionally biased region" description="Gly residues" evidence="1">
    <location>
        <begin position="183"/>
        <end position="199"/>
    </location>
</feature>
<evidence type="ECO:0000313" key="3">
    <source>
        <dbReference type="Proteomes" id="UP000019132"/>
    </source>
</evidence>
<dbReference type="EnsemblProtists" id="PYU1_T014373">
    <property type="protein sequence ID" value="PYU1_T014373"/>
    <property type="gene ID" value="PYU1_G014343"/>
</dbReference>